<evidence type="ECO:0000313" key="3">
    <source>
        <dbReference type="Proteomes" id="UP000054010"/>
    </source>
</evidence>
<dbReference type="STRING" id="765420.OSCT_0487"/>
<accession>E1IAY6</accession>
<feature type="transmembrane region" description="Helical" evidence="1">
    <location>
        <begin position="536"/>
        <end position="554"/>
    </location>
</feature>
<dbReference type="InterPro" id="IPR051923">
    <property type="entry name" value="Glycosyl_Hydrolase_39"/>
</dbReference>
<sequence>MNASRSIIRTALLAGLLLVLLGTLALVVWTDNAANRGITFITSDPPPPFGDHPSVGVNLYNLQYEPDPAAIARTFALARELGVGYARIQMTWEDLEIHGRGDFEDRRNLATLGAVSAWAKYDRIVAAANAAEIELIVRLERPPAWARPQALASTAFQEGLLLDGNSTGPPDDYADFGHFVQAVVERYDADGLDDAPDGLHIRYFQIWNEPNLRGEWNWQEPSPEDFVRLLRIAAEAARSANPEVVILFPGLSPTDGLDWRAPMSELAYLDRVYQAGGAAYFDVMSAQSYGLGQPPDEHRYVFLRGRANWSWTQPIDTRNDVSRVVLLREIMQRHGDTQTPVWVSEFGWNSAPDSLPPERRSTWGQPVTEAQKGAYLIGQIERARQEWPWMGVMNVWMLRFGGYAEPDPNDPTPYFALVSRDWQPLASYTMLKEYLARPSVAGVGAHTWDSTAVTRTATGWQVRFSGARISLVGVDGATEVQIDGRAITLSPGMVGDVAALQSGWLEPGEHVLDLSGAAPLWFAVDQARPWGWVWDYGPLLLIAACAVVGALLVGGRPWRNRRNA</sequence>
<proteinExistence type="predicted"/>
<evidence type="ECO:0000313" key="2">
    <source>
        <dbReference type="EMBL" id="EFO81632.1"/>
    </source>
</evidence>
<protein>
    <submittedName>
        <fullName evidence="2">O-antigen polymerase</fullName>
    </submittedName>
</protein>
<dbReference type="AlphaFoldDB" id="E1IAY6"/>
<evidence type="ECO:0000256" key="1">
    <source>
        <dbReference type="SAM" id="Phobius"/>
    </source>
</evidence>
<dbReference type="PANTHER" id="PTHR12631:SF10">
    <property type="entry name" value="BETA-XYLOSIDASE-LIKE PROTEIN-RELATED"/>
    <property type="match status" value="1"/>
</dbReference>
<keyword evidence="1" id="KW-0812">Transmembrane</keyword>
<reference evidence="2 3" key="1">
    <citation type="journal article" date="2011" name="J. Bacteriol.">
        <title>Draft genome sequence of the anoxygenic filamentous phototrophic bacterium Oscillochloris trichoides subsp. DG-6.</title>
        <authorList>
            <person name="Kuznetsov B.B."/>
            <person name="Ivanovsky R.N."/>
            <person name="Keppen O.I."/>
            <person name="Sukhacheva M.V."/>
            <person name="Bumazhkin B.K."/>
            <person name="Patutina E.O."/>
            <person name="Beletsky A.V."/>
            <person name="Mardanov A.V."/>
            <person name="Baslerov R.V."/>
            <person name="Panteleeva A.N."/>
            <person name="Kolganova T.V."/>
            <person name="Ravin N.V."/>
            <person name="Skryabin K.G."/>
        </authorList>
    </citation>
    <scope>NUCLEOTIDE SEQUENCE [LARGE SCALE GENOMIC DNA]</scope>
    <source>
        <strain evidence="2 3">DG-6</strain>
    </source>
</reference>
<dbReference type="GO" id="GO:0004553">
    <property type="term" value="F:hydrolase activity, hydrolyzing O-glycosyl compounds"/>
    <property type="evidence" value="ECO:0007669"/>
    <property type="project" value="TreeGrafter"/>
</dbReference>
<dbReference type="Proteomes" id="UP000054010">
    <property type="component" value="Unassembled WGS sequence"/>
</dbReference>
<dbReference type="eggNOG" id="COG3664">
    <property type="taxonomic scope" value="Bacteria"/>
</dbReference>
<keyword evidence="3" id="KW-1185">Reference proteome</keyword>
<organism evidence="2 3">
    <name type="scientific">Oscillochloris trichoides DG-6</name>
    <dbReference type="NCBI Taxonomy" id="765420"/>
    <lineage>
        <taxon>Bacteria</taxon>
        <taxon>Bacillati</taxon>
        <taxon>Chloroflexota</taxon>
        <taxon>Chloroflexia</taxon>
        <taxon>Chloroflexales</taxon>
        <taxon>Chloroflexineae</taxon>
        <taxon>Oscillochloridaceae</taxon>
        <taxon>Oscillochloris</taxon>
    </lineage>
</organism>
<dbReference type="PANTHER" id="PTHR12631">
    <property type="entry name" value="ALPHA-L-IDURONIDASE"/>
    <property type="match status" value="1"/>
</dbReference>
<gene>
    <name evidence="2" type="ORF">OSCT_0487</name>
</gene>
<dbReference type="HOGENOM" id="CLU_034735_0_0_0"/>
<dbReference type="EMBL" id="ADVR01000008">
    <property type="protein sequence ID" value="EFO81632.1"/>
    <property type="molecule type" value="Genomic_DNA"/>
</dbReference>
<keyword evidence="1" id="KW-0472">Membrane</keyword>
<dbReference type="SUPFAM" id="SSF51445">
    <property type="entry name" value="(Trans)glycosidases"/>
    <property type="match status" value="1"/>
</dbReference>
<comment type="caution">
    <text evidence="2">The sequence shown here is derived from an EMBL/GenBank/DDBJ whole genome shotgun (WGS) entry which is preliminary data.</text>
</comment>
<dbReference type="Gene3D" id="3.20.20.80">
    <property type="entry name" value="Glycosidases"/>
    <property type="match status" value="1"/>
</dbReference>
<dbReference type="InterPro" id="IPR017853">
    <property type="entry name" value="GH"/>
</dbReference>
<name>E1IAY6_9CHLR</name>
<keyword evidence="1" id="KW-1133">Transmembrane helix</keyword>